<keyword evidence="1" id="KW-0812">Transmembrane</keyword>
<keyword evidence="2" id="KW-1185">Reference proteome</keyword>
<accession>A0A7E4V1P4</accession>
<dbReference type="Proteomes" id="UP000492821">
    <property type="component" value="Unassembled WGS sequence"/>
</dbReference>
<feature type="transmembrane region" description="Helical" evidence="1">
    <location>
        <begin position="32"/>
        <end position="49"/>
    </location>
</feature>
<reference evidence="3" key="2">
    <citation type="submission" date="2020-10" db="UniProtKB">
        <authorList>
            <consortium name="WormBaseParasite"/>
        </authorList>
    </citation>
    <scope>IDENTIFICATION</scope>
</reference>
<keyword evidence="1" id="KW-1133">Transmembrane helix</keyword>
<sequence>MVLTAVASTLFCFNVVVNLACGFTGTTRRGFLIAHWCFINWLYAVEWHIFCLTPVTSGLDVLYPLATVLIALDHIAVVSSPSEKLCAVSRWLFVFLLITLDSLCLLMLIEFRYEMLLMMLMLVTFMGCLLYGIRRGTKYSFKELYEYSTDSLYSEPTTAFSCFGHYGWLLYGSVFFRLLREVVPALHSHVIFNYFLYIGLCLGTLDFLALPAVFGGFLNSLKVVGAALGDCSTPKSASKPKLKRVSHDI</sequence>
<dbReference type="WBParaSite" id="Pan_g15367.t1">
    <property type="protein sequence ID" value="Pan_g15367.t1"/>
    <property type="gene ID" value="Pan_g15367"/>
</dbReference>
<reference evidence="2" key="1">
    <citation type="journal article" date="2013" name="Genetics">
        <title>The draft genome and transcriptome of Panagrellus redivivus are shaped by the harsh demands of a free-living lifestyle.</title>
        <authorList>
            <person name="Srinivasan J."/>
            <person name="Dillman A.R."/>
            <person name="Macchietto M.G."/>
            <person name="Heikkinen L."/>
            <person name="Lakso M."/>
            <person name="Fracchia K.M."/>
            <person name="Antoshechkin I."/>
            <person name="Mortazavi A."/>
            <person name="Wong G."/>
            <person name="Sternberg P.W."/>
        </authorList>
    </citation>
    <scope>NUCLEOTIDE SEQUENCE [LARGE SCALE GENOMIC DNA]</scope>
    <source>
        <strain evidence="2">MT8872</strain>
    </source>
</reference>
<dbReference type="AlphaFoldDB" id="A0A7E4V1P4"/>
<protein>
    <submittedName>
        <fullName evidence="3">Derlin</fullName>
    </submittedName>
</protein>
<organism evidence="2 3">
    <name type="scientific">Panagrellus redivivus</name>
    <name type="common">Microworm</name>
    <dbReference type="NCBI Taxonomy" id="6233"/>
    <lineage>
        <taxon>Eukaryota</taxon>
        <taxon>Metazoa</taxon>
        <taxon>Ecdysozoa</taxon>
        <taxon>Nematoda</taxon>
        <taxon>Chromadorea</taxon>
        <taxon>Rhabditida</taxon>
        <taxon>Tylenchina</taxon>
        <taxon>Panagrolaimomorpha</taxon>
        <taxon>Panagrolaimoidea</taxon>
        <taxon>Panagrolaimidae</taxon>
        <taxon>Panagrellus</taxon>
    </lineage>
</organism>
<evidence type="ECO:0000313" key="3">
    <source>
        <dbReference type="WBParaSite" id="Pan_g15367.t1"/>
    </source>
</evidence>
<feature type="transmembrane region" description="Helical" evidence="1">
    <location>
        <begin position="191"/>
        <end position="214"/>
    </location>
</feature>
<evidence type="ECO:0000313" key="2">
    <source>
        <dbReference type="Proteomes" id="UP000492821"/>
    </source>
</evidence>
<feature type="transmembrane region" description="Helical" evidence="1">
    <location>
        <begin position="158"/>
        <end position="179"/>
    </location>
</feature>
<proteinExistence type="predicted"/>
<keyword evidence="1" id="KW-0472">Membrane</keyword>
<feature type="transmembrane region" description="Helical" evidence="1">
    <location>
        <begin position="91"/>
        <end position="109"/>
    </location>
</feature>
<feature type="transmembrane region" description="Helical" evidence="1">
    <location>
        <begin position="116"/>
        <end position="133"/>
    </location>
</feature>
<evidence type="ECO:0000256" key="1">
    <source>
        <dbReference type="SAM" id="Phobius"/>
    </source>
</evidence>
<name>A0A7E4V1P4_PANRE</name>